<gene>
    <name evidence="1" type="ORF">M378DRAFT_171043</name>
</gene>
<reference evidence="1 2" key="1">
    <citation type="submission" date="2014-04" db="EMBL/GenBank/DDBJ databases">
        <title>Evolutionary Origins and Diversification of the Mycorrhizal Mutualists.</title>
        <authorList>
            <consortium name="DOE Joint Genome Institute"/>
            <consortium name="Mycorrhizal Genomics Consortium"/>
            <person name="Kohler A."/>
            <person name="Kuo A."/>
            <person name="Nagy L.G."/>
            <person name="Floudas D."/>
            <person name="Copeland A."/>
            <person name="Barry K.W."/>
            <person name="Cichocki N."/>
            <person name="Veneault-Fourrey C."/>
            <person name="LaButti K."/>
            <person name="Lindquist E.A."/>
            <person name="Lipzen A."/>
            <person name="Lundell T."/>
            <person name="Morin E."/>
            <person name="Murat C."/>
            <person name="Riley R."/>
            <person name="Ohm R."/>
            <person name="Sun H."/>
            <person name="Tunlid A."/>
            <person name="Henrissat B."/>
            <person name="Grigoriev I.V."/>
            <person name="Hibbett D.S."/>
            <person name="Martin F."/>
        </authorList>
    </citation>
    <scope>NUCLEOTIDE SEQUENCE [LARGE SCALE GENOMIC DNA]</scope>
    <source>
        <strain evidence="1 2">Koide BX008</strain>
    </source>
</reference>
<proteinExistence type="predicted"/>
<keyword evidence="2" id="KW-1185">Reference proteome</keyword>
<dbReference type="AlphaFoldDB" id="A0A0C2WPB5"/>
<name>A0A0C2WPB5_AMAMK</name>
<accession>A0A0C2WPB5</accession>
<feature type="non-terminal residue" evidence="1">
    <location>
        <position position="1"/>
    </location>
</feature>
<evidence type="ECO:0000313" key="1">
    <source>
        <dbReference type="EMBL" id="KIL58073.1"/>
    </source>
</evidence>
<dbReference type="InParanoid" id="A0A0C2WPB5"/>
<protein>
    <submittedName>
        <fullName evidence="1">Uncharacterized protein</fullName>
    </submittedName>
</protein>
<organism evidence="1 2">
    <name type="scientific">Amanita muscaria (strain Koide BX008)</name>
    <dbReference type="NCBI Taxonomy" id="946122"/>
    <lineage>
        <taxon>Eukaryota</taxon>
        <taxon>Fungi</taxon>
        <taxon>Dikarya</taxon>
        <taxon>Basidiomycota</taxon>
        <taxon>Agaricomycotina</taxon>
        <taxon>Agaricomycetes</taxon>
        <taxon>Agaricomycetidae</taxon>
        <taxon>Agaricales</taxon>
        <taxon>Pluteineae</taxon>
        <taxon>Amanitaceae</taxon>
        <taxon>Amanita</taxon>
    </lineage>
</organism>
<evidence type="ECO:0000313" key="2">
    <source>
        <dbReference type="Proteomes" id="UP000054549"/>
    </source>
</evidence>
<dbReference type="EMBL" id="KN818348">
    <property type="protein sequence ID" value="KIL58073.1"/>
    <property type="molecule type" value="Genomic_DNA"/>
</dbReference>
<dbReference type="HOGENOM" id="CLU_3055813_0_0_1"/>
<sequence length="54" mass="6067">LRLRVVNIPTRQGLVLLLCAQRDFYFTRGQVLASQCTTKMSELSVFVVLKPSGL</sequence>
<dbReference type="Proteomes" id="UP000054549">
    <property type="component" value="Unassembled WGS sequence"/>
</dbReference>